<dbReference type="AlphaFoldDB" id="G5GRI7"/>
<evidence type="ECO:0000313" key="3">
    <source>
        <dbReference type="Proteomes" id="UP000004129"/>
    </source>
</evidence>
<comment type="caution">
    <text evidence="2">The sequence shown here is derived from an EMBL/GenBank/DDBJ whole genome shotgun (WGS) entry which is preliminary data.</text>
</comment>
<gene>
    <name evidence="2" type="ORF">HMPREF9334_01868</name>
</gene>
<dbReference type="PATRIC" id="fig|679201.3.peg.1881"/>
<keyword evidence="3" id="KW-1185">Reference proteome</keyword>
<accession>G5GRI7</accession>
<dbReference type="eggNOG" id="COG0438">
    <property type="taxonomic scope" value="Bacteria"/>
</dbReference>
<dbReference type="SUPFAM" id="SSF53756">
    <property type="entry name" value="UDP-Glycosyltransferase/glycogen phosphorylase"/>
    <property type="match status" value="1"/>
</dbReference>
<evidence type="ECO:0000259" key="1">
    <source>
        <dbReference type="Pfam" id="PF00534"/>
    </source>
</evidence>
<dbReference type="Proteomes" id="UP000004129">
    <property type="component" value="Unassembled WGS sequence"/>
</dbReference>
<organism evidence="2 3">
    <name type="scientific">Selenomonas infelix ATCC 43532</name>
    <dbReference type="NCBI Taxonomy" id="679201"/>
    <lineage>
        <taxon>Bacteria</taxon>
        <taxon>Bacillati</taxon>
        <taxon>Bacillota</taxon>
        <taxon>Negativicutes</taxon>
        <taxon>Selenomonadales</taxon>
        <taxon>Selenomonadaceae</taxon>
        <taxon>Selenomonas</taxon>
    </lineage>
</organism>
<evidence type="ECO:0000313" key="2">
    <source>
        <dbReference type="EMBL" id="EHG19553.1"/>
    </source>
</evidence>
<dbReference type="InterPro" id="IPR001296">
    <property type="entry name" value="Glyco_trans_1"/>
</dbReference>
<reference evidence="2 3" key="1">
    <citation type="submission" date="2011-08" db="EMBL/GenBank/DDBJ databases">
        <title>The Genome Sequence of Selenomonas infelix ATCC 43532.</title>
        <authorList>
            <consortium name="The Broad Institute Genome Sequencing Platform"/>
            <person name="Earl A."/>
            <person name="Ward D."/>
            <person name="Feldgarden M."/>
            <person name="Gevers D."/>
            <person name="Izard J."/>
            <person name="Blanton J.M."/>
            <person name="Baranova O.V."/>
            <person name="Dewhirst F.E."/>
            <person name="Young S.K."/>
            <person name="Zeng Q."/>
            <person name="Gargeya S."/>
            <person name="Fitzgerald M."/>
            <person name="Haas B."/>
            <person name="Abouelleil A."/>
            <person name="Alvarado L."/>
            <person name="Arachchi H.M."/>
            <person name="Berlin A."/>
            <person name="Brown A."/>
            <person name="Chapman S.B."/>
            <person name="Chen Z."/>
            <person name="Dunbar C."/>
            <person name="Freedman E."/>
            <person name="Gearin G."/>
            <person name="Gellesch M."/>
            <person name="Goldberg J."/>
            <person name="Griggs A."/>
            <person name="Gujja S."/>
            <person name="Heiman D."/>
            <person name="Howarth C."/>
            <person name="Larson L."/>
            <person name="Lui A."/>
            <person name="MacDonald P.J.P."/>
            <person name="Montmayeur A."/>
            <person name="Murphy C."/>
            <person name="Neiman D."/>
            <person name="Pearson M."/>
            <person name="Priest M."/>
            <person name="Roberts A."/>
            <person name="Saif S."/>
            <person name="Shea T."/>
            <person name="Shenoy N."/>
            <person name="Sisk P."/>
            <person name="Stolte C."/>
            <person name="Sykes S."/>
            <person name="Wortman J."/>
            <person name="Nusbaum C."/>
            <person name="Birren B."/>
        </authorList>
    </citation>
    <scope>NUCLEOTIDE SEQUENCE [LARGE SCALE GENOMIC DNA]</scope>
    <source>
        <strain evidence="2 3">ATCC 43532</strain>
    </source>
</reference>
<dbReference type="GO" id="GO:0016757">
    <property type="term" value="F:glycosyltransferase activity"/>
    <property type="evidence" value="ECO:0007669"/>
    <property type="project" value="InterPro"/>
</dbReference>
<dbReference type="EMBL" id="ACZM01000018">
    <property type="protein sequence ID" value="EHG19553.1"/>
    <property type="molecule type" value="Genomic_DNA"/>
</dbReference>
<dbReference type="Pfam" id="PF00534">
    <property type="entry name" value="Glycos_transf_1"/>
    <property type="match status" value="1"/>
</dbReference>
<sequence length="316" mass="36357">MRKCHIGPLPPPLGGISVYLYRLKHLKPNDRYINSNTLGKIGFLRLLCQKKEELVLHGYNMKKLTALYFASLFLGLKYTVVLHGEGVFQRKNVISWYLLRKSLQRAQSIQFVNQKLKERMGEMFPELLSCSCVQSPFLPPPLEDEPAILGTYPKELHHFITNSSPLLVANAFKIVFWNDGTELYGLDMCVELVHRLKSQYPQIGLVFALADDSSEPDYFAKIKERILTDKLNEHIYFMTGQRELWPLFRKADLMVRPTCTDGDALSIREALYFHVPALASDVVPRPDGTIVFNNRDMDNFYEKASEILSRKDFPPL</sequence>
<dbReference type="Gene3D" id="3.40.50.2000">
    <property type="entry name" value="Glycogen Phosphorylase B"/>
    <property type="match status" value="2"/>
</dbReference>
<dbReference type="STRING" id="679201.HMPREF9334_01868"/>
<proteinExistence type="predicted"/>
<dbReference type="OrthoDB" id="179766at2"/>
<name>G5GRI7_9FIRM</name>
<protein>
    <recommendedName>
        <fullName evidence="1">Glycosyl transferase family 1 domain-containing protein</fullName>
    </recommendedName>
</protein>
<feature type="domain" description="Glycosyl transferase family 1" evidence="1">
    <location>
        <begin position="172"/>
        <end position="286"/>
    </location>
</feature>
<dbReference type="HOGENOM" id="CLU_009583_4_1_9"/>